<reference evidence="3" key="1">
    <citation type="submission" date="2013-11" db="EMBL/GenBank/DDBJ databases">
        <title>Genome sequence of the fusiform rust pathogen reveals effectors for host alternation and coevolution with pine.</title>
        <authorList>
            <consortium name="DOE Joint Genome Institute"/>
            <person name="Smith K."/>
            <person name="Pendleton A."/>
            <person name="Kubisiak T."/>
            <person name="Anderson C."/>
            <person name="Salamov A."/>
            <person name="Aerts A."/>
            <person name="Riley R."/>
            <person name="Clum A."/>
            <person name="Lindquist E."/>
            <person name="Ence D."/>
            <person name="Campbell M."/>
            <person name="Kronenberg Z."/>
            <person name="Feau N."/>
            <person name="Dhillon B."/>
            <person name="Hamelin R."/>
            <person name="Burleigh J."/>
            <person name="Smith J."/>
            <person name="Yandell M."/>
            <person name="Nelson C."/>
            <person name="Grigoriev I."/>
            <person name="Davis J."/>
        </authorList>
    </citation>
    <scope>NUCLEOTIDE SEQUENCE</scope>
    <source>
        <strain evidence="3">G11</strain>
    </source>
</reference>
<dbReference type="AlphaFoldDB" id="A0A9P6T9C6"/>
<keyword evidence="1" id="KW-0472">Membrane</keyword>
<comment type="caution">
    <text evidence="3">The sequence shown here is derived from an EMBL/GenBank/DDBJ whole genome shotgun (WGS) entry which is preliminary data.</text>
</comment>
<feature type="transmembrane region" description="Helical" evidence="1">
    <location>
        <begin position="339"/>
        <end position="362"/>
    </location>
</feature>
<keyword evidence="4" id="KW-1185">Reference proteome</keyword>
<accession>A0A9P6T9C6</accession>
<keyword evidence="1" id="KW-0812">Transmembrane</keyword>
<evidence type="ECO:0000313" key="4">
    <source>
        <dbReference type="Proteomes" id="UP000886653"/>
    </source>
</evidence>
<gene>
    <name evidence="3" type="ORF">CROQUDRAFT_660494</name>
</gene>
<organism evidence="3 4">
    <name type="scientific">Cronartium quercuum f. sp. fusiforme G11</name>
    <dbReference type="NCBI Taxonomy" id="708437"/>
    <lineage>
        <taxon>Eukaryota</taxon>
        <taxon>Fungi</taxon>
        <taxon>Dikarya</taxon>
        <taxon>Basidiomycota</taxon>
        <taxon>Pucciniomycotina</taxon>
        <taxon>Pucciniomycetes</taxon>
        <taxon>Pucciniales</taxon>
        <taxon>Coleosporiaceae</taxon>
        <taxon>Cronartium</taxon>
    </lineage>
</organism>
<evidence type="ECO:0000313" key="3">
    <source>
        <dbReference type="EMBL" id="KAG0143976.1"/>
    </source>
</evidence>
<evidence type="ECO:0000256" key="2">
    <source>
        <dbReference type="SAM" id="SignalP"/>
    </source>
</evidence>
<name>A0A9P6T9C6_9BASI</name>
<feature type="chain" id="PRO_5040437173" description="Macrofage activating glycoprotein" evidence="2">
    <location>
        <begin position="26"/>
        <end position="365"/>
    </location>
</feature>
<dbReference type="OrthoDB" id="2564904at2759"/>
<evidence type="ECO:0000256" key="1">
    <source>
        <dbReference type="SAM" id="Phobius"/>
    </source>
</evidence>
<keyword evidence="1" id="KW-1133">Transmembrane helix</keyword>
<dbReference type="Proteomes" id="UP000886653">
    <property type="component" value="Unassembled WGS sequence"/>
</dbReference>
<dbReference type="EMBL" id="MU167305">
    <property type="protein sequence ID" value="KAG0143976.1"/>
    <property type="molecule type" value="Genomic_DNA"/>
</dbReference>
<feature type="signal peptide" evidence="2">
    <location>
        <begin position="1"/>
        <end position="25"/>
    </location>
</feature>
<sequence>MWAVVIPRAVFLCVFFTTKFNVVRSASKPNWPDPKHLPKTTEPGQFGYNNCGSKSSQTSNCQTLYVNSLTDFCIWAPPSGQQRIGDSEEYEVAWCTKSGHGTRQIPAGALRSAHFLSTPHYIQISGAIDGPALNIQKNDEGGELDPHGATGLGNPIGSLVYTTAFGKGVQQVKEWMNFMGDGEFCFRICNPRDPNAWLYCQHIYDVMGCTWVMPGNYGGGFDSCLGDSMPPPGVYGASTFHQGDAKTPAPHRQANSSSCKAIKTVGLLQISGNATSSSASISTITRNGTDIINATSTANTSSVNNATNTTNGVNNITFPARTAPANGTVMLTSPAATAYSLNVAMGTFLVPVISTTLALLFMSCF</sequence>
<evidence type="ECO:0008006" key="5">
    <source>
        <dbReference type="Google" id="ProtNLM"/>
    </source>
</evidence>
<protein>
    <recommendedName>
        <fullName evidence="5">Macrofage activating glycoprotein</fullName>
    </recommendedName>
</protein>
<keyword evidence="2" id="KW-0732">Signal</keyword>
<proteinExistence type="predicted"/>